<keyword evidence="1" id="KW-0812">Transmembrane</keyword>
<keyword evidence="1" id="KW-1133">Transmembrane helix</keyword>
<feature type="transmembrane region" description="Helical" evidence="1">
    <location>
        <begin position="323"/>
        <end position="340"/>
    </location>
</feature>
<dbReference type="EMBL" id="FPKV01000003">
    <property type="protein sequence ID" value="SFZ93912.1"/>
    <property type="molecule type" value="Genomic_DNA"/>
</dbReference>
<dbReference type="PANTHER" id="PTHR30590:SF2">
    <property type="entry name" value="INNER MEMBRANE PROTEIN"/>
    <property type="match status" value="1"/>
</dbReference>
<feature type="transmembrane region" description="Helical" evidence="1">
    <location>
        <begin position="352"/>
        <end position="372"/>
    </location>
</feature>
<proteinExistence type="predicted"/>
<name>A0A1K2INZ1_9FLAO</name>
<feature type="transmembrane region" description="Helical" evidence="1">
    <location>
        <begin position="94"/>
        <end position="115"/>
    </location>
</feature>
<evidence type="ECO:0000256" key="1">
    <source>
        <dbReference type="SAM" id="Phobius"/>
    </source>
</evidence>
<dbReference type="Pfam" id="PF04235">
    <property type="entry name" value="DUF418"/>
    <property type="match status" value="1"/>
</dbReference>
<dbReference type="PANTHER" id="PTHR30590">
    <property type="entry name" value="INNER MEMBRANE PROTEIN"/>
    <property type="match status" value="1"/>
</dbReference>
<evidence type="ECO:0000313" key="4">
    <source>
        <dbReference type="Proteomes" id="UP000182544"/>
    </source>
</evidence>
<sequence length="402" mass="46235">MVISTSKDIGGRMHVVDALRGFAIVSIMLLHNIQHFSVEFSPENLPNWLEKLDEIILKGSFFVFGGKSYAIFALLFGLTFFIQLNNKEKKDEDFRFIFAWRLVLLFVFGIINSVFYSGDILIIYAVIGFLLIPVARLSDNVVLCIALFLFIQPIEMISLVQVSQNSNKVLVNSDSWSHFKGMGEYLKDESFINTVKGNLTNGKVNLLKWSNENARFLHVLSLFMFGMLTGRKHLFKKSLENNRFWLNGLIISSIVFVPLYIFQKNIDFIFARESMRHSISTIIRSWTNISFMIILVSGFVLLFQKKKWNKILSILSPMGKMSLSNYIFQSIIGATLYYGFGLGLYKYTGATYSALISILLSIIMGYFSFWWMKNNKRGPLENIWHKATWMFSSAKKAKEDIV</sequence>
<reference evidence="3 4" key="1">
    <citation type="submission" date="2016-10" db="EMBL/GenBank/DDBJ databases">
        <authorList>
            <person name="de Groot N.N."/>
        </authorList>
    </citation>
    <scope>NUCLEOTIDE SEQUENCE [LARGE SCALE GENOMIC DNA]</scope>
    <source>
        <strain evidence="3 4">DSM 18180</strain>
    </source>
</reference>
<organism evidence="3 4">
    <name type="scientific">Flaviramulus basaltis</name>
    <dbReference type="NCBI Taxonomy" id="369401"/>
    <lineage>
        <taxon>Bacteria</taxon>
        <taxon>Pseudomonadati</taxon>
        <taxon>Bacteroidota</taxon>
        <taxon>Flavobacteriia</taxon>
        <taxon>Flavobacteriales</taxon>
        <taxon>Flavobacteriaceae</taxon>
        <taxon>Flaviramulus</taxon>
    </lineage>
</organism>
<dbReference type="AlphaFoldDB" id="A0A1K2INZ1"/>
<dbReference type="InterPro" id="IPR052529">
    <property type="entry name" value="Bact_Transport_Assoc"/>
</dbReference>
<gene>
    <name evidence="3" type="ORF">SAMN05428642_103412</name>
</gene>
<feature type="transmembrane region" description="Helical" evidence="1">
    <location>
        <begin position="21"/>
        <end position="41"/>
    </location>
</feature>
<feature type="transmembrane region" description="Helical" evidence="1">
    <location>
        <begin position="61"/>
        <end position="82"/>
    </location>
</feature>
<feature type="domain" description="DUF418" evidence="2">
    <location>
        <begin position="230"/>
        <end position="390"/>
    </location>
</feature>
<evidence type="ECO:0000259" key="2">
    <source>
        <dbReference type="Pfam" id="PF04235"/>
    </source>
</evidence>
<feature type="transmembrane region" description="Helical" evidence="1">
    <location>
        <begin position="282"/>
        <end position="303"/>
    </location>
</feature>
<evidence type="ECO:0000313" key="3">
    <source>
        <dbReference type="EMBL" id="SFZ93912.1"/>
    </source>
</evidence>
<dbReference type="STRING" id="369401.SAMN05428642_103412"/>
<keyword evidence="4" id="KW-1185">Reference proteome</keyword>
<accession>A0A1K2INZ1</accession>
<keyword evidence="1" id="KW-0472">Membrane</keyword>
<dbReference type="Proteomes" id="UP000182544">
    <property type="component" value="Unassembled WGS sequence"/>
</dbReference>
<feature type="transmembrane region" description="Helical" evidence="1">
    <location>
        <begin position="244"/>
        <end position="262"/>
    </location>
</feature>
<feature type="transmembrane region" description="Helical" evidence="1">
    <location>
        <begin position="121"/>
        <end position="151"/>
    </location>
</feature>
<dbReference type="RefSeq" id="WP_216231125.1">
    <property type="nucleotide sequence ID" value="NZ_FPKV01000003.1"/>
</dbReference>
<dbReference type="InterPro" id="IPR007349">
    <property type="entry name" value="DUF418"/>
</dbReference>
<protein>
    <recommendedName>
        <fullName evidence="2">DUF418 domain-containing protein</fullName>
    </recommendedName>
</protein>